<evidence type="ECO:0000259" key="3">
    <source>
        <dbReference type="Pfam" id="PF00497"/>
    </source>
</evidence>
<feature type="domain" description="Solute-binding protein family 3/N-terminal" evidence="3">
    <location>
        <begin position="25"/>
        <end position="232"/>
    </location>
</feature>
<reference evidence="4" key="1">
    <citation type="submission" date="2020-07" db="EMBL/GenBank/DDBJ databases">
        <title>Nitrate ammonifying Pseudomonas campi sp. nov. isolated from German agricultural grassland.</title>
        <authorList>
            <person name="Timsy T."/>
            <person name="Ulrich A."/>
            <person name="Spanner T."/>
            <person name="Foesel B."/>
            <person name="Kolb S."/>
            <person name="Horn M.A."/>
            <person name="Behrendt U."/>
        </authorList>
    </citation>
    <scope>NUCLEOTIDE SEQUENCE</scope>
    <source>
        <strain evidence="4">S1-A32-2</strain>
    </source>
</reference>
<evidence type="ECO:0000313" key="4">
    <source>
        <dbReference type="EMBL" id="QKE64117.1"/>
    </source>
</evidence>
<keyword evidence="5" id="KW-1185">Reference proteome</keyword>
<dbReference type="RefSeq" id="WP_173208740.1">
    <property type="nucleotide sequence ID" value="NZ_CP053697.2"/>
</dbReference>
<comment type="similarity">
    <text evidence="1">Belongs to the bacterial solute-binding protein 3 family.</text>
</comment>
<accession>A0A6M8FH96</accession>
<dbReference type="Pfam" id="PF00497">
    <property type="entry name" value="SBP_bac_3"/>
    <property type="match status" value="1"/>
</dbReference>
<evidence type="ECO:0000256" key="1">
    <source>
        <dbReference type="ARBA" id="ARBA00010333"/>
    </source>
</evidence>
<dbReference type="AlphaFoldDB" id="A0A6M8FH96"/>
<sequence length="238" mass="26955">MLLLCLLQAQPVWAEQLLLATGEFPPYVGEALPGQGLSSQIVRAAFQAAGYQTTLFFMPWRRAAAQTAAGQYAASFPWAMNDERQQQFLYSQPLYQDQIRFFARLDGTSVDERNWQGMRLCIPDGWDIGQLQQQIERFRLQLERPSDMLNCMRMIDAGRVDLTAVNRMVGQNLLDGLQLQHRIGPVGSVIATDLNFLIVSRKHPQARELIANFDEGLRVIRSNGVYSQILQQSANQKP</sequence>
<dbReference type="PANTHER" id="PTHR35936:SF25">
    <property type="entry name" value="ABC TRANSPORTER SUBSTRATE-BINDING PROTEIN"/>
    <property type="match status" value="1"/>
</dbReference>
<name>A0A6M8FH96_9GAMM</name>
<proteinExistence type="inferred from homology"/>
<dbReference type="PANTHER" id="PTHR35936">
    <property type="entry name" value="MEMBRANE-BOUND LYTIC MUREIN TRANSGLYCOSYLASE F"/>
    <property type="match status" value="1"/>
</dbReference>
<gene>
    <name evidence="4" type="ORF">HNE05_12420</name>
</gene>
<dbReference type="EMBL" id="CP053697">
    <property type="protein sequence ID" value="QKE64117.1"/>
    <property type="molecule type" value="Genomic_DNA"/>
</dbReference>
<dbReference type="Proteomes" id="UP000501379">
    <property type="component" value="Chromosome"/>
</dbReference>
<keyword evidence="2" id="KW-0732">Signal</keyword>
<dbReference type="KEGG" id="pcam:HNE05_12420"/>
<dbReference type="SUPFAM" id="SSF53850">
    <property type="entry name" value="Periplasmic binding protein-like II"/>
    <property type="match status" value="1"/>
</dbReference>
<evidence type="ECO:0000313" key="5">
    <source>
        <dbReference type="Proteomes" id="UP000501379"/>
    </source>
</evidence>
<dbReference type="Gene3D" id="3.40.190.10">
    <property type="entry name" value="Periplasmic binding protein-like II"/>
    <property type="match status" value="2"/>
</dbReference>
<protein>
    <submittedName>
        <fullName evidence="4">Transporter substrate-binding domain-containing protein</fullName>
    </submittedName>
</protein>
<dbReference type="InterPro" id="IPR001638">
    <property type="entry name" value="Solute-binding_3/MltF_N"/>
</dbReference>
<organism evidence="4 5">
    <name type="scientific">Aquipseudomonas campi</name>
    <dbReference type="NCBI Taxonomy" id="2731681"/>
    <lineage>
        <taxon>Bacteria</taxon>
        <taxon>Pseudomonadati</taxon>
        <taxon>Pseudomonadota</taxon>
        <taxon>Gammaproteobacteria</taxon>
        <taxon>Pseudomonadales</taxon>
        <taxon>Pseudomonadaceae</taxon>
        <taxon>Aquipseudomonas</taxon>
    </lineage>
</organism>
<evidence type="ECO:0000256" key="2">
    <source>
        <dbReference type="ARBA" id="ARBA00022729"/>
    </source>
</evidence>